<proteinExistence type="predicted"/>
<accession>A0A1G1WD38</accession>
<protein>
    <recommendedName>
        <fullName evidence="3">HTH HARE-type domain-containing protein</fullName>
    </recommendedName>
</protein>
<sequence length="88" mass="10265">MPKRDPVINKAAVIAYLGSRKRHRATILEITAGLARRYPEYFSNHFSGDDEKLYVRVAFILSEHNGRGFRRVRKGLWELEETFEAGER</sequence>
<dbReference type="AlphaFoldDB" id="A0A1G1WD38"/>
<reference evidence="1 2" key="1">
    <citation type="journal article" date="2016" name="Nat. Commun.">
        <title>Thousands of microbial genomes shed light on interconnected biogeochemical processes in an aquifer system.</title>
        <authorList>
            <person name="Anantharaman K."/>
            <person name="Brown C.T."/>
            <person name="Hug L.A."/>
            <person name="Sharon I."/>
            <person name="Castelle C.J."/>
            <person name="Probst A.J."/>
            <person name="Thomas B.C."/>
            <person name="Singh A."/>
            <person name="Wilkins M.J."/>
            <person name="Karaoz U."/>
            <person name="Brodie E.L."/>
            <person name="Williams K.H."/>
            <person name="Hubbard S.S."/>
            <person name="Banfield J.F."/>
        </authorList>
    </citation>
    <scope>NUCLEOTIDE SEQUENCE [LARGE SCALE GENOMIC DNA]</scope>
</reference>
<organism evidence="1 2">
    <name type="scientific">Candidatus Woykebacteria bacterium RBG_16_43_9</name>
    <dbReference type="NCBI Taxonomy" id="1802596"/>
    <lineage>
        <taxon>Bacteria</taxon>
        <taxon>Candidatus Woykeibacteriota</taxon>
    </lineage>
</organism>
<evidence type="ECO:0000313" key="2">
    <source>
        <dbReference type="Proteomes" id="UP000176389"/>
    </source>
</evidence>
<evidence type="ECO:0000313" key="1">
    <source>
        <dbReference type="EMBL" id="OGY25603.1"/>
    </source>
</evidence>
<gene>
    <name evidence="1" type="ORF">A2Z11_04685</name>
</gene>
<comment type="caution">
    <text evidence="1">The sequence shown here is derived from an EMBL/GenBank/DDBJ whole genome shotgun (WGS) entry which is preliminary data.</text>
</comment>
<name>A0A1G1WD38_9BACT</name>
<dbReference type="EMBL" id="MHCS01000044">
    <property type="protein sequence ID" value="OGY25603.1"/>
    <property type="molecule type" value="Genomic_DNA"/>
</dbReference>
<evidence type="ECO:0008006" key="3">
    <source>
        <dbReference type="Google" id="ProtNLM"/>
    </source>
</evidence>
<dbReference type="Proteomes" id="UP000176389">
    <property type="component" value="Unassembled WGS sequence"/>
</dbReference>